<organism evidence="20 21">
    <name type="scientific">Ethanoligenens harbinense (strain DSM 18485 / JCM 12961 / CGMCC 1.5033 / YUAN-3)</name>
    <dbReference type="NCBI Taxonomy" id="663278"/>
    <lineage>
        <taxon>Bacteria</taxon>
        <taxon>Bacillati</taxon>
        <taxon>Bacillota</taxon>
        <taxon>Clostridia</taxon>
        <taxon>Eubacteriales</taxon>
        <taxon>Oscillospiraceae</taxon>
        <taxon>Ethanoligenens</taxon>
    </lineage>
</organism>
<comment type="catalytic activity">
    <reaction evidence="14 15">
        <text>tRNA(Phe) + L-phenylalanine + ATP = L-phenylalanyl-tRNA(Phe) + AMP + diphosphate + H(+)</text>
        <dbReference type="Rhea" id="RHEA:19413"/>
        <dbReference type="Rhea" id="RHEA-COMP:9668"/>
        <dbReference type="Rhea" id="RHEA-COMP:9699"/>
        <dbReference type="ChEBI" id="CHEBI:15378"/>
        <dbReference type="ChEBI" id="CHEBI:30616"/>
        <dbReference type="ChEBI" id="CHEBI:33019"/>
        <dbReference type="ChEBI" id="CHEBI:58095"/>
        <dbReference type="ChEBI" id="CHEBI:78442"/>
        <dbReference type="ChEBI" id="CHEBI:78531"/>
        <dbReference type="ChEBI" id="CHEBI:456215"/>
        <dbReference type="EC" id="6.1.1.20"/>
    </reaction>
</comment>
<evidence type="ECO:0000256" key="11">
    <source>
        <dbReference type="ARBA" id="ARBA00022884"/>
    </source>
</evidence>
<comment type="subcellular location">
    <subcellularLocation>
        <location evidence="1 15">Cytoplasm</location>
    </subcellularLocation>
</comment>
<dbReference type="PROSITE" id="PS51483">
    <property type="entry name" value="B5"/>
    <property type="match status" value="1"/>
</dbReference>
<evidence type="ECO:0000259" key="17">
    <source>
        <dbReference type="PROSITE" id="PS50886"/>
    </source>
</evidence>
<dbReference type="Pfam" id="PF01588">
    <property type="entry name" value="tRNA_bind"/>
    <property type="match status" value="1"/>
</dbReference>
<dbReference type="GO" id="GO:0000287">
    <property type="term" value="F:magnesium ion binding"/>
    <property type="evidence" value="ECO:0007669"/>
    <property type="project" value="UniProtKB-UniRule"/>
</dbReference>
<dbReference type="Pfam" id="PF17759">
    <property type="entry name" value="tRNA_synthFbeta"/>
    <property type="match status" value="1"/>
</dbReference>
<keyword evidence="8 15" id="KW-0547">Nucleotide-binding</keyword>
<evidence type="ECO:0000256" key="7">
    <source>
        <dbReference type="ARBA" id="ARBA00022723"/>
    </source>
</evidence>
<dbReference type="SMART" id="SM00874">
    <property type="entry name" value="B5"/>
    <property type="match status" value="1"/>
</dbReference>
<dbReference type="PROSITE" id="PS50886">
    <property type="entry name" value="TRBD"/>
    <property type="match status" value="1"/>
</dbReference>
<dbReference type="GO" id="GO:0004826">
    <property type="term" value="F:phenylalanine-tRNA ligase activity"/>
    <property type="evidence" value="ECO:0007669"/>
    <property type="project" value="UniProtKB-UniRule"/>
</dbReference>
<dbReference type="eggNOG" id="COG0073">
    <property type="taxonomic scope" value="Bacteria"/>
</dbReference>
<dbReference type="Gene3D" id="2.40.50.140">
    <property type="entry name" value="Nucleic acid-binding proteins"/>
    <property type="match status" value="1"/>
</dbReference>
<dbReference type="InterPro" id="IPR009061">
    <property type="entry name" value="DNA-bd_dom_put_sf"/>
</dbReference>
<comment type="cofactor">
    <cofactor evidence="15">
        <name>Mg(2+)</name>
        <dbReference type="ChEBI" id="CHEBI:18420"/>
    </cofactor>
    <text evidence="15">Binds 2 magnesium ions per tetramer.</text>
</comment>
<keyword evidence="10 15" id="KW-0460">Magnesium</keyword>
<dbReference type="InterPro" id="IPR005147">
    <property type="entry name" value="tRNA_synthase_B5-dom"/>
</dbReference>
<keyword evidence="5 16" id="KW-0820">tRNA-binding</keyword>
<evidence type="ECO:0000256" key="9">
    <source>
        <dbReference type="ARBA" id="ARBA00022840"/>
    </source>
</evidence>
<dbReference type="HOGENOM" id="CLU_016891_0_0_9"/>
<evidence type="ECO:0000256" key="12">
    <source>
        <dbReference type="ARBA" id="ARBA00022917"/>
    </source>
</evidence>
<dbReference type="HAMAP" id="MF_00283">
    <property type="entry name" value="Phe_tRNA_synth_beta1"/>
    <property type="match status" value="1"/>
</dbReference>
<dbReference type="RefSeq" id="WP_013485835.1">
    <property type="nucleotide sequence ID" value="NC_014828.1"/>
</dbReference>
<evidence type="ECO:0000259" key="18">
    <source>
        <dbReference type="PROSITE" id="PS51447"/>
    </source>
</evidence>
<keyword evidence="6 15" id="KW-0436">Ligase</keyword>
<evidence type="ECO:0000256" key="4">
    <source>
        <dbReference type="ARBA" id="ARBA00022490"/>
    </source>
</evidence>
<feature type="domain" description="B5" evidence="19">
    <location>
        <begin position="410"/>
        <end position="481"/>
    </location>
</feature>
<dbReference type="GO" id="GO:0140096">
    <property type="term" value="F:catalytic activity, acting on a protein"/>
    <property type="evidence" value="ECO:0007669"/>
    <property type="project" value="UniProtKB-ARBA"/>
</dbReference>
<dbReference type="EMBL" id="CP002400">
    <property type="protein sequence ID" value="ADU27487.1"/>
    <property type="molecule type" value="Genomic_DNA"/>
</dbReference>
<evidence type="ECO:0000256" key="13">
    <source>
        <dbReference type="ARBA" id="ARBA00023146"/>
    </source>
</evidence>
<dbReference type="eggNOG" id="COG0072">
    <property type="taxonomic scope" value="Bacteria"/>
</dbReference>
<evidence type="ECO:0000259" key="19">
    <source>
        <dbReference type="PROSITE" id="PS51483"/>
    </source>
</evidence>
<dbReference type="GO" id="GO:0016740">
    <property type="term" value="F:transferase activity"/>
    <property type="evidence" value="ECO:0007669"/>
    <property type="project" value="UniProtKB-ARBA"/>
</dbReference>
<feature type="binding site" evidence="15">
    <location>
        <position position="459"/>
    </location>
    <ligand>
        <name>Mg(2+)</name>
        <dbReference type="ChEBI" id="CHEBI:18420"/>
        <note>shared with alpha subunit</note>
    </ligand>
</feature>
<dbReference type="SMART" id="SM00896">
    <property type="entry name" value="FDX-ACB"/>
    <property type="match status" value="1"/>
</dbReference>
<feature type="domain" description="TRNA-binding" evidence="17">
    <location>
        <begin position="41"/>
        <end position="156"/>
    </location>
</feature>
<dbReference type="InterPro" id="IPR005121">
    <property type="entry name" value="Fdx_antiC-bd"/>
</dbReference>
<dbReference type="InterPro" id="IPR041616">
    <property type="entry name" value="PheRS_beta_core"/>
</dbReference>
<dbReference type="FunFam" id="3.30.70.380:FF:000001">
    <property type="entry name" value="Phenylalanine--tRNA ligase beta subunit"/>
    <property type="match status" value="1"/>
</dbReference>
<keyword evidence="4 15" id="KW-0963">Cytoplasm</keyword>
<dbReference type="Pfam" id="PF03483">
    <property type="entry name" value="B3_4"/>
    <property type="match status" value="1"/>
</dbReference>
<reference evidence="20 21" key="1">
    <citation type="submission" date="2010-12" db="EMBL/GenBank/DDBJ databases">
        <title>Complete sequence of Ethanoligenens harbinense YUAN-3.</title>
        <authorList>
            <person name="Lucas S."/>
            <person name="Copeland A."/>
            <person name="Lapidus A."/>
            <person name="Cheng J.-F."/>
            <person name="Bruce D."/>
            <person name="Goodwin L."/>
            <person name="Pitluck S."/>
            <person name="Chertkov O."/>
            <person name="Misra M."/>
            <person name="Detter J.C."/>
            <person name="Han C."/>
            <person name="Tapia R."/>
            <person name="Land M."/>
            <person name="Hauser L."/>
            <person name="Jeffries C."/>
            <person name="Kyrpides N."/>
            <person name="Ivanova N."/>
            <person name="Mikhailova N."/>
            <person name="Wang A."/>
            <person name="Mouttaki H."/>
            <person name="He Z."/>
            <person name="Zhou J."/>
            <person name="Hemme C.L."/>
            <person name="Woyke T."/>
        </authorList>
    </citation>
    <scope>NUCLEOTIDE SEQUENCE [LARGE SCALE GENOMIC DNA]</scope>
    <source>
        <strain evidence="21">DSM 18485 / JCM 12961 / CGMCC 1.5033 / YUAN-3</strain>
    </source>
</reference>
<keyword evidence="9 15" id="KW-0067">ATP-binding</keyword>
<dbReference type="FunFam" id="2.40.50.140:FF:000045">
    <property type="entry name" value="Phenylalanine--tRNA ligase beta subunit"/>
    <property type="match status" value="1"/>
</dbReference>
<protein>
    <recommendedName>
        <fullName evidence="15">Phenylalanine--tRNA ligase beta subunit</fullName>
        <ecNumber evidence="15">6.1.1.20</ecNumber>
    </recommendedName>
    <alternativeName>
        <fullName evidence="15">Phenylalanyl-tRNA synthetase beta subunit</fullName>
        <shortName evidence="15">PheRS</shortName>
    </alternativeName>
</protein>
<dbReference type="SMART" id="SM00873">
    <property type="entry name" value="B3_4"/>
    <property type="match status" value="1"/>
</dbReference>
<dbReference type="Gene3D" id="3.30.56.10">
    <property type="match status" value="2"/>
</dbReference>
<dbReference type="InterPro" id="IPR045060">
    <property type="entry name" value="Phe-tRNA-ligase_IIc_bsu"/>
</dbReference>
<dbReference type="SUPFAM" id="SSF46955">
    <property type="entry name" value="Putative DNA-binding domain"/>
    <property type="match status" value="1"/>
</dbReference>
<gene>
    <name evidence="15" type="primary">pheT</name>
    <name evidence="20" type="ordered locus">Ethha_1969</name>
</gene>
<dbReference type="Pfam" id="PF03484">
    <property type="entry name" value="B5"/>
    <property type="match status" value="1"/>
</dbReference>
<dbReference type="InterPro" id="IPR036690">
    <property type="entry name" value="Fdx_antiC-bd_sf"/>
</dbReference>
<dbReference type="InterPro" id="IPR045864">
    <property type="entry name" value="aa-tRNA-synth_II/BPL/LPL"/>
</dbReference>
<dbReference type="GO" id="GO:0005524">
    <property type="term" value="F:ATP binding"/>
    <property type="evidence" value="ECO:0007669"/>
    <property type="project" value="UniProtKB-UniRule"/>
</dbReference>
<evidence type="ECO:0000256" key="10">
    <source>
        <dbReference type="ARBA" id="ARBA00022842"/>
    </source>
</evidence>
<evidence type="ECO:0000256" key="3">
    <source>
        <dbReference type="ARBA" id="ARBA00011209"/>
    </source>
</evidence>
<evidence type="ECO:0000256" key="14">
    <source>
        <dbReference type="ARBA" id="ARBA00049255"/>
    </source>
</evidence>
<evidence type="ECO:0000256" key="2">
    <source>
        <dbReference type="ARBA" id="ARBA00008653"/>
    </source>
</evidence>
<evidence type="ECO:0000313" key="20">
    <source>
        <dbReference type="EMBL" id="ADU27487.1"/>
    </source>
</evidence>
<evidence type="ECO:0000256" key="5">
    <source>
        <dbReference type="ARBA" id="ARBA00022555"/>
    </source>
</evidence>
<dbReference type="Proteomes" id="UP000001551">
    <property type="component" value="Chromosome"/>
</dbReference>
<keyword evidence="12 15" id="KW-0648">Protein biosynthesis</keyword>
<dbReference type="CDD" id="cd02796">
    <property type="entry name" value="tRNA_bind_bactPheRS"/>
    <property type="match status" value="1"/>
</dbReference>
<feature type="binding site" evidence="15">
    <location>
        <position position="469"/>
    </location>
    <ligand>
        <name>Mg(2+)</name>
        <dbReference type="ChEBI" id="CHEBI:18420"/>
        <note>shared with alpha subunit</note>
    </ligand>
</feature>
<dbReference type="EC" id="6.1.1.20" evidence="15"/>
<dbReference type="GO" id="GO:0009328">
    <property type="term" value="C:phenylalanine-tRNA ligase complex"/>
    <property type="evidence" value="ECO:0007669"/>
    <property type="project" value="TreeGrafter"/>
</dbReference>
<keyword evidence="21" id="KW-1185">Reference proteome</keyword>
<dbReference type="SUPFAM" id="SSF55681">
    <property type="entry name" value="Class II aaRS and biotin synthetases"/>
    <property type="match status" value="1"/>
</dbReference>
<sequence>MKLSMKWLAEHVDVPEGVTPRQFSEDMTMTGQKVEGYETLGEEIRGVVVASILSIEKHPDSDHLLICRVDAGGPVSVQIVTGAQNVFVGALVPAALDGALLPGGKRINSGKLRGVMSDGMLCSLGELGLSQADFPYAAEDGIFILREDCAPGEDIRKAVGLDDVVVEFEITPNRPDCLSVIGLAREAAATYRKLRRVHVPAVRGGAGKTSDLLSAQIDAPELCTRYCARAVKQVCIKPSPRWMRERLRAAGVRPINNIVDITNYVMLEYGQPLHAFDVRSIAGGAIRVRRAEEGERITTLDGVEHALDPSICVIADTEKPVAVAGVMGGECSGILPDTHTIVFESAMFSGPDVRLAAKKLGLRTEASARFEKGLNAAATPVALARACELVELLDAGVVCDDALDIDRSAKTETTVALDPNWINAFLGTSLSPVFMEDALKRLEFTVRDGVVHVPSFRADVEHKADVAEEVARIYGYNQIPVTVTLGATTQGGLNAKQRFEKRMGEVARAAGLSGIETYSFLSPRACDLIRLPAGDPMRNSVRISNPLGEETSILRTTLLPSMLDVLARNYAARNLEAALYEAGTVYLPEVGQELPDERQKIEIGLYGEGTDYFTLKGAVEAILAGAGIDAFDVERVTDLPYYHPGRCARILAGGEELALLGEVHPQVLENYEIGVRAYAAEIDFATLFAHARTSAEYHPLPKFPATTRDIAVLCDASVPVLTLEKAMRGAAKDKLESIHLFDVYQGQQIEAGKKSVAFSVTLRVADHTLTDREADAAVQKMLAALEQAGAVLRV</sequence>
<dbReference type="CDD" id="cd00769">
    <property type="entry name" value="PheRS_beta_core"/>
    <property type="match status" value="1"/>
</dbReference>
<dbReference type="InterPro" id="IPR033714">
    <property type="entry name" value="tRNA_bind_bactPheRS"/>
</dbReference>
<evidence type="ECO:0000256" key="8">
    <source>
        <dbReference type="ARBA" id="ARBA00022741"/>
    </source>
</evidence>
<dbReference type="SUPFAM" id="SSF54991">
    <property type="entry name" value="Anticodon-binding domain of PheRS"/>
    <property type="match status" value="1"/>
</dbReference>
<evidence type="ECO:0000256" key="6">
    <source>
        <dbReference type="ARBA" id="ARBA00022598"/>
    </source>
</evidence>
<dbReference type="InterPro" id="IPR004532">
    <property type="entry name" value="Phe-tRNA-ligase_IIc_bsu_bact"/>
</dbReference>
<dbReference type="InterPro" id="IPR002547">
    <property type="entry name" value="tRNA-bd_dom"/>
</dbReference>
<evidence type="ECO:0000256" key="15">
    <source>
        <dbReference type="HAMAP-Rule" id="MF_00283"/>
    </source>
</evidence>
<evidence type="ECO:0000256" key="1">
    <source>
        <dbReference type="ARBA" id="ARBA00004496"/>
    </source>
</evidence>
<dbReference type="PROSITE" id="PS51447">
    <property type="entry name" value="FDX_ACB"/>
    <property type="match status" value="1"/>
</dbReference>
<dbReference type="SUPFAM" id="SSF56037">
    <property type="entry name" value="PheT/TilS domain"/>
    <property type="match status" value="1"/>
</dbReference>
<keyword evidence="11 16" id="KW-0694">RNA-binding</keyword>
<name>E6U2U5_ETHHY</name>
<accession>E6U2U5</accession>
<dbReference type="Gene3D" id="3.50.40.10">
    <property type="entry name" value="Phenylalanyl-trna Synthetase, Chain B, domain 3"/>
    <property type="match status" value="1"/>
</dbReference>
<dbReference type="SUPFAM" id="SSF50249">
    <property type="entry name" value="Nucleic acid-binding proteins"/>
    <property type="match status" value="1"/>
</dbReference>
<keyword evidence="13 15" id="KW-0030">Aminoacyl-tRNA synthetase</keyword>
<feature type="binding site" evidence="15">
    <location>
        <position position="465"/>
    </location>
    <ligand>
        <name>Mg(2+)</name>
        <dbReference type="ChEBI" id="CHEBI:18420"/>
        <note>shared with alpha subunit</note>
    </ligand>
</feature>
<dbReference type="NCBIfam" id="TIGR00472">
    <property type="entry name" value="pheT_bact"/>
    <property type="match status" value="1"/>
</dbReference>
<comment type="similarity">
    <text evidence="2 15">Belongs to the phenylalanyl-tRNA synthetase beta subunit family. Type 1 subfamily.</text>
</comment>
<dbReference type="PANTHER" id="PTHR10947:SF0">
    <property type="entry name" value="PHENYLALANINE--TRNA LIGASE BETA SUBUNIT"/>
    <property type="match status" value="1"/>
</dbReference>
<dbReference type="Pfam" id="PF03147">
    <property type="entry name" value="FDX-ACB"/>
    <property type="match status" value="1"/>
</dbReference>
<comment type="subunit">
    <text evidence="3 15">Tetramer of two alpha and two beta subunits.</text>
</comment>
<proteinExistence type="inferred from homology"/>
<evidence type="ECO:0000313" key="21">
    <source>
        <dbReference type="Proteomes" id="UP000001551"/>
    </source>
</evidence>
<dbReference type="GO" id="GO:0000049">
    <property type="term" value="F:tRNA binding"/>
    <property type="evidence" value="ECO:0007669"/>
    <property type="project" value="UniProtKB-UniRule"/>
</dbReference>
<dbReference type="InterPro" id="IPR005146">
    <property type="entry name" value="B3/B4_tRNA-bd"/>
</dbReference>
<keyword evidence="7 15" id="KW-0479">Metal-binding</keyword>
<dbReference type="PANTHER" id="PTHR10947">
    <property type="entry name" value="PHENYLALANYL-TRNA SYNTHETASE BETA CHAIN AND LEUCINE-RICH REPEAT-CONTAINING PROTEIN 47"/>
    <property type="match status" value="1"/>
</dbReference>
<dbReference type="InterPro" id="IPR012340">
    <property type="entry name" value="NA-bd_OB-fold"/>
</dbReference>
<dbReference type="Gene3D" id="3.30.70.380">
    <property type="entry name" value="Ferrodoxin-fold anticodon-binding domain"/>
    <property type="match status" value="1"/>
</dbReference>
<dbReference type="GO" id="GO:0006432">
    <property type="term" value="P:phenylalanyl-tRNA aminoacylation"/>
    <property type="evidence" value="ECO:0007669"/>
    <property type="project" value="UniProtKB-UniRule"/>
</dbReference>
<dbReference type="STRING" id="663278.Ethha_1969"/>
<dbReference type="AlphaFoldDB" id="E6U2U5"/>
<feature type="domain" description="FDX-ACB" evidence="18">
    <location>
        <begin position="701"/>
        <end position="793"/>
    </location>
</feature>
<feature type="binding site" evidence="15">
    <location>
        <position position="468"/>
    </location>
    <ligand>
        <name>Mg(2+)</name>
        <dbReference type="ChEBI" id="CHEBI:18420"/>
        <note>shared with alpha subunit</note>
    </ligand>
</feature>
<dbReference type="KEGG" id="eha:Ethha_1969"/>
<dbReference type="InterPro" id="IPR020825">
    <property type="entry name" value="Phe-tRNA_synthase-like_B3/B4"/>
</dbReference>
<dbReference type="Gene3D" id="3.30.930.10">
    <property type="entry name" value="Bira Bifunctional Protein, Domain 2"/>
    <property type="match status" value="1"/>
</dbReference>
<evidence type="ECO:0000256" key="16">
    <source>
        <dbReference type="PROSITE-ProRule" id="PRU00209"/>
    </source>
</evidence>